<dbReference type="HOGENOM" id="CLU_046472_0_0_1"/>
<evidence type="ECO:0000256" key="4">
    <source>
        <dbReference type="ARBA" id="ARBA00022771"/>
    </source>
</evidence>
<dbReference type="Pfam" id="PF12906">
    <property type="entry name" value="RINGv"/>
    <property type="match status" value="1"/>
</dbReference>
<proteinExistence type="predicted"/>
<dbReference type="InParanoid" id="B4JJT2"/>
<dbReference type="OMA" id="IIVFPRM"/>
<dbReference type="PhylomeDB" id="B4JJT2"/>
<dbReference type="eggNOG" id="KOG3053">
    <property type="taxonomic scope" value="Eukaryota"/>
</dbReference>
<evidence type="ECO:0000313" key="15">
    <source>
        <dbReference type="Proteomes" id="UP000001070"/>
    </source>
</evidence>
<dbReference type="Gene3D" id="3.30.40.10">
    <property type="entry name" value="Zinc/RING finger domain, C3HC4 (zinc finger)"/>
    <property type="match status" value="1"/>
</dbReference>
<reference evidence="14 15" key="1">
    <citation type="journal article" date="2007" name="Nature">
        <title>Evolution of genes and genomes on the Drosophila phylogeny.</title>
        <authorList>
            <consortium name="Drosophila 12 Genomes Consortium"/>
            <person name="Clark A.G."/>
            <person name="Eisen M.B."/>
            <person name="Smith D.R."/>
            <person name="Bergman C.M."/>
            <person name="Oliver B."/>
            <person name="Markow T.A."/>
            <person name="Kaufman T.C."/>
            <person name="Kellis M."/>
            <person name="Gelbart W."/>
            <person name="Iyer V.N."/>
            <person name="Pollard D.A."/>
            <person name="Sackton T.B."/>
            <person name="Larracuente A.M."/>
            <person name="Singh N.D."/>
            <person name="Abad J.P."/>
            <person name="Abt D.N."/>
            <person name="Adryan B."/>
            <person name="Aguade M."/>
            <person name="Akashi H."/>
            <person name="Anderson W.W."/>
            <person name="Aquadro C.F."/>
            <person name="Ardell D.H."/>
            <person name="Arguello R."/>
            <person name="Artieri C.G."/>
            <person name="Barbash D.A."/>
            <person name="Barker D."/>
            <person name="Barsanti P."/>
            <person name="Batterham P."/>
            <person name="Batzoglou S."/>
            <person name="Begun D."/>
            <person name="Bhutkar A."/>
            <person name="Blanco E."/>
            <person name="Bosak S.A."/>
            <person name="Bradley R.K."/>
            <person name="Brand A.D."/>
            <person name="Brent M.R."/>
            <person name="Brooks A.N."/>
            <person name="Brown R.H."/>
            <person name="Butlin R.K."/>
            <person name="Caggese C."/>
            <person name="Calvi B.R."/>
            <person name="Bernardo de Carvalho A."/>
            <person name="Caspi A."/>
            <person name="Castrezana S."/>
            <person name="Celniker S.E."/>
            <person name="Chang J.L."/>
            <person name="Chapple C."/>
            <person name="Chatterji S."/>
            <person name="Chinwalla A."/>
            <person name="Civetta A."/>
            <person name="Clifton S.W."/>
            <person name="Comeron J.M."/>
            <person name="Costello J.C."/>
            <person name="Coyne J.A."/>
            <person name="Daub J."/>
            <person name="David R.G."/>
            <person name="Delcher A.L."/>
            <person name="Delehaunty K."/>
            <person name="Do C.B."/>
            <person name="Ebling H."/>
            <person name="Edwards K."/>
            <person name="Eickbush T."/>
            <person name="Evans J.D."/>
            <person name="Filipski A."/>
            <person name="Findeiss S."/>
            <person name="Freyhult E."/>
            <person name="Fulton L."/>
            <person name="Fulton R."/>
            <person name="Garcia A.C."/>
            <person name="Gardiner A."/>
            <person name="Garfield D.A."/>
            <person name="Garvin B.E."/>
            <person name="Gibson G."/>
            <person name="Gilbert D."/>
            <person name="Gnerre S."/>
            <person name="Godfrey J."/>
            <person name="Good R."/>
            <person name="Gotea V."/>
            <person name="Gravely B."/>
            <person name="Greenberg A.J."/>
            <person name="Griffiths-Jones S."/>
            <person name="Gross S."/>
            <person name="Guigo R."/>
            <person name="Gustafson E.A."/>
            <person name="Haerty W."/>
            <person name="Hahn M.W."/>
            <person name="Halligan D.L."/>
            <person name="Halpern A.L."/>
            <person name="Halter G.M."/>
            <person name="Han M.V."/>
            <person name="Heger A."/>
            <person name="Hillier L."/>
            <person name="Hinrichs A.S."/>
            <person name="Holmes I."/>
            <person name="Hoskins R.A."/>
            <person name="Hubisz M.J."/>
            <person name="Hultmark D."/>
            <person name="Huntley M.A."/>
            <person name="Jaffe D.B."/>
            <person name="Jagadeeshan S."/>
            <person name="Jeck W.R."/>
            <person name="Johnson J."/>
            <person name="Jones C.D."/>
            <person name="Jordan W.C."/>
            <person name="Karpen G.H."/>
            <person name="Kataoka E."/>
            <person name="Keightley P.D."/>
            <person name="Kheradpour P."/>
            <person name="Kirkness E.F."/>
            <person name="Koerich L.B."/>
            <person name="Kristiansen K."/>
            <person name="Kudrna D."/>
            <person name="Kulathinal R.J."/>
            <person name="Kumar S."/>
            <person name="Kwok R."/>
            <person name="Lander E."/>
            <person name="Langley C.H."/>
            <person name="Lapoint R."/>
            <person name="Lazzaro B.P."/>
            <person name="Lee S.J."/>
            <person name="Levesque L."/>
            <person name="Li R."/>
            <person name="Lin C.F."/>
            <person name="Lin M.F."/>
            <person name="Lindblad-Toh K."/>
            <person name="Llopart A."/>
            <person name="Long M."/>
            <person name="Low L."/>
            <person name="Lozovsky E."/>
            <person name="Lu J."/>
            <person name="Luo M."/>
            <person name="Machado C.A."/>
            <person name="Makalowski W."/>
            <person name="Marzo M."/>
            <person name="Matsuda M."/>
            <person name="Matzkin L."/>
            <person name="McAllister B."/>
            <person name="McBride C.S."/>
            <person name="McKernan B."/>
            <person name="McKernan K."/>
            <person name="Mendez-Lago M."/>
            <person name="Minx P."/>
            <person name="Mollenhauer M.U."/>
            <person name="Montooth K."/>
            <person name="Mount S.M."/>
            <person name="Mu X."/>
            <person name="Myers E."/>
            <person name="Negre B."/>
            <person name="Newfeld S."/>
            <person name="Nielsen R."/>
            <person name="Noor M.A."/>
            <person name="O'Grady P."/>
            <person name="Pachter L."/>
            <person name="Papaceit M."/>
            <person name="Parisi M.J."/>
            <person name="Parisi M."/>
            <person name="Parts L."/>
            <person name="Pedersen J.S."/>
            <person name="Pesole G."/>
            <person name="Phillippy A.M."/>
            <person name="Ponting C.P."/>
            <person name="Pop M."/>
            <person name="Porcelli D."/>
            <person name="Powell J.R."/>
            <person name="Prohaska S."/>
            <person name="Pruitt K."/>
            <person name="Puig M."/>
            <person name="Quesneville H."/>
            <person name="Ram K.R."/>
            <person name="Rand D."/>
            <person name="Rasmussen M.D."/>
            <person name="Reed L.K."/>
            <person name="Reenan R."/>
            <person name="Reily A."/>
            <person name="Remington K.A."/>
            <person name="Rieger T.T."/>
            <person name="Ritchie M.G."/>
            <person name="Robin C."/>
            <person name="Rogers Y.H."/>
            <person name="Rohde C."/>
            <person name="Rozas J."/>
            <person name="Rubenfield M.J."/>
            <person name="Ruiz A."/>
            <person name="Russo S."/>
            <person name="Salzberg S.L."/>
            <person name="Sanchez-Gracia A."/>
            <person name="Saranga D.J."/>
            <person name="Sato H."/>
            <person name="Schaeffer S.W."/>
            <person name="Schatz M.C."/>
            <person name="Schlenke T."/>
            <person name="Schwartz R."/>
            <person name="Segarra C."/>
            <person name="Singh R.S."/>
            <person name="Sirot L."/>
            <person name="Sirota M."/>
            <person name="Sisneros N.B."/>
            <person name="Smith C.D."/>
            <person name="Smith T.F."/>
            <person name="Spieth J."/>
            <person name="Stage D.E."/>
            <person name="Stark A."/>
            <person name="Stephan W."/>
            <person name="Strausberg R.L."/>
            <person name="Strempel S."/>
            <person name="Sturgill D."/>
            <person name="Sutton G."/>
            <person name="Sutton G.G."/>
            <person name="Tao W."/>
            <person name="Teichmann S."/>
            <person name="Tobari Y.N."/>
            <person name="Tomimura Y."/>
            <person name="Tsolas J.M."/>
            <person name="Valente V.L."/>
            <person name="Venter E."/>
            <person name="Venter J.C."/>
            <person name="Vicario S."/>
            <person name="Vieira F.G."/>
            <person name="Vilella A.J."/>
            <person name="Villasante A."/>
            <person name="Walenz B."/>
            <person name="Wang J."/>
            <person name="Wasserman M."/>
            <person name="Watts T."/>
            <person name="Wilson D."/>
            <person name="Wilson R.K."/>
            <person name="Wing R.A."/>
            <person name="Wolfner M.F."/>
            <person name="Wong A."/>
            <person name="Wong G.K."/>
            <person name="Wu C.I."/>
            <person name="Wu G."/>
            <person name="Yamamoto D."/>
            <person name="Yang H.P."/>
            <person name="Yang S.P."/>
            <person name="Yorke J.A."/>
            <person name="Yoshida K."/>
            <person name="Zdobnov E."/>
            <person name="Zhang P."/>
            <person name="Zhang Y."/>
            <person name="Zimin A.V."/>
            <person name="Baldwin J."/>
            <person name="Abdouelleil A."/>
            <person name="Abdulkadir J."/>
            <person name="Abebe A."/>
            <person name="Abera B."/>
            <person name="Abreu J."/>
            <person name="Acer S.C."/>
            <person name="Aftuck L."/>
            <person name="Alexander A."/>
            <person name="An P."/>
            <person name="Anderson E."/>
            <person name="Anderson S."/>
            <person name="Arachi H."/>
            <person name="Azer M."/>
            <person name="Bachantsang P."/>
            <person name="Barry A."/>
            <person name="Bayul T."/>
            <person name="Berlin A."/>
            <person name="Bessette D."/>
            <person name="Bloom T."/>
            <person name="Blye J."/>
            <person name="Boguslavskiy L."/>
            <person name="Bonnet C."/>
            <person name="Boukhgalter B."/>
            <person name="Bourzgui I."/>
            <person name="Brown A."/>
            <person name="Cahill P."/>
            <person name="Channer S."/>
            <person name="Cheshatsang Y."/>
            <person name="Chuda L."/>
            <person name="Citroen M."/>
            <person name="Collymore A."/>
            <person name="Cooke P."/>
            <person name="Costello M."/>
            <person name="D'Aco K."/>
            <person name="Daza R."/>
            <person name="De Haan G."/>
            <person name="DeGray S."/>
            <person name="DeMaso C."/>
            <person name="Dhargay N."/>
            <person name="Dooley K."/>
            <person name="Dooley E."/>
            <person name="Doricent M."/>
            <person name="Dorje P."/>
            <person name="Dorjee K."/>
            <person name="Dupes A."/>
            <person name="Elong R."/>
            <person name="Falk J."/>
            <person name="Farina A."/>
            <person name="Faro S."/>
            <person name="Ferguson D."/>
            <person name="Fisher S."/>
            <person name="Foley C.D."/>
            <person name="Franke A."/>
            <person name="Friedrich D."/>
            <person name="Gadbois L."/>
            <person name="Gearin G."/>
            <person name="Gearin C.R."/>
            <person name="Giannoukos G."/>
            <person name="Goode T."/>
            <person name="Graham J."/>
            <person name="Grandbois E."/>
            <person name="Grewal S."/>
            <person name="Gyaltsen K."/>
            <person name="Hafez N."/>
            <person name="Hagos B."/>
            <person name="Hall J."/>
            <person name="Henson C."/>
            <person name="Hollinger A."/>
            <person name="Honan T."/>
            <person name="Huard M.D."/>
            <person name="Hughes L."/>
            <person name="Hurhula B."/>
            <person name="Husby M.E."/>
            <person name="Kamat A."/>
            <person name="Kanga B."/>
            <person name="Kashin S."/>
            <person name="Khazanovich D."/>
            <person name="Kisner P."/>
            <person name="Lance K."/>
            <person name="Lara M."/>
            <person name="Lee W."/>
            <person name="Lennon N."/>
            <person name="Letendre F."/>
            <person name="LeVine R."/>
            <person name="Lipovsky A."/>
            <person name="Liu X."/>
            <person name="Liu J."/>
            <person name="Liu S."/>
            <person name="Lokyitsang T."/>
            <person name="Lokyitsang Y."/>
            <person name="Lubonja R."/>
            <person name="Lui A."/>
            <person name="MacDonald P."/>
            <person name="Magnisalis V."/>
            <person name="Maru K."/>
            <person name="Matthews C."/>
            <person name="McCusker W."/>
            <person name="McDonough S."/>
            <person name="Mehta T."/>
            <person name="Meldrim J."/>
            <person name="Meneus L."/>
            <person name="Mihai O."/>
            <person name="Mihalev A."/>
            <person name="Mihova T."/>
            <person name="Mittelman R."/>
            <person name="Mlenga V."/>
            <person name="Montmayeur A."/>
            <person name="Mulrain L."/>
            <person name="Navidi A."/>
            <person name="Naylor J."/>
            <person name="Negash T."/>
            <person name="Nguyen T."/>
            <person name="Nguyen N."/>
            <person name="Nicol R."/>
            <person name="Norbu C."/>
            <person name="Norbu N."/>
            <person name="Novod N."/>
            <person name="O'Neill B."/>
            <person name="Osman S."/>
            <person name="Markiewicz E."/>
            <person name="Oyono O.L."/>
            <person name="Patti C."/>
            <person name="Phunkhang P."/>
            <person name="Pierre F."/>
            <person name="Priest M."/>
            <person name="Raghuraman S."/>
            <person name="Rege F."/>
            <person name="Reyes R."/>
            <person name="Rise C."/>
            <person name="Rogov P."/>
            <person name="Ross K."/>
            <person name="Ryan E."/>
            <person name="Settipalli S."/>
            <person name="Shea T."/>
            <person name="Sherpa N."/>
            <person name="Shi L."/>
            <person name="Shih D."/>
            <person name="Sparrow T."/>
            <person name="Spaulding J."/>
            <person name="Stalker J."/>
            <person name="Stange-Thomann N."/>
            <person name="Stavropoulos S."/>
            <person name="Stone C."/>
            <person name="Strader C."/>
            <person name="Tesfaye S."/>
            <person name="Thomson T."/>
            <person name="Thoulutsang Y."/>
            <person name="Thoulutsang D."/>
            <person name="Topham K."/>
            <person name="Topping I."/>
            <person name="Tsamla T."/>
            <person name="Vassiliev H."/>
            <person name="Vo A."/>
            <person name="Wangchuk T."/>
            <person name="Wangdi T."/>
            <person name="Weiand M."/>
            <person name="Wilkinson J."/>
            <person name="Wilson A."/>
            <person name="Yadav S."/>
            <person name="Young G."/>
            <person name="Yu Q."/>
            <person name="Zembek L."/>
            <person name="Zhong D."/>
            <person name="Zimmer A."/>
            <person name="Zwirko Z."/>
            <person name="Jaffe D.B."/>
            <person name="Alvarez P."/>
            <person name="Brockman W."/>
            <person name="Butler J."/>
            <person name="Chin C."/>
            <person name="Gnerre S."/>
            <person name="Grabherr M."/>
            <person name="Kleber M."/>
            <person name="Mauceli E."/>
            <person name="MacCallum I."/>
        </authorList>
    </citation>
    <scope>NUCLEOTIDE SEQUENCE [LARGE SCALE GENOMIC DNA]</scope>
    <source>
        <strain evidence="15">Tucson 15287-2541.00</strain>
    </source>
</reference>
<dbReference type="SUPFAM" id="SSF57850">
    <property type="entry name" value="RING/U-box"/>
    <property type="match status" value="1"/>
</dbReference>
<feature type="domain" description="RING-CH-type" evidence="13">
    <location>
        <begin position="12"/>
        <end position="81"/>
    </location>
</feature>
<feature type="transmembrane region" description="Helical" evidence="12">
    <location>
        <begin position="105"/>
        <end position="125"/>
    </location>
</feature>
<dbReference type="GO" id="GO:0008270">
    <property type="term" value="F:zinc ion binding"/>
    <property type="evidence" value="ECO:0007669"/>
    <property type="project" value="UniProtKB-KW"/>
</dbReference>
<evidence type="ECO:0000256" key="6">
    <source>
        <dbReference type="ARBA" id="ARBA00022989"/>
    </source>
</evidence>
<evidence type="ECO:0000256" key="11">
    <source>
        <dbReference type="ARBA" id="ARBA00043231"/>
    </source>
</evidence>
<feature type="transmembrane region" description="Helical" evidence="12">
    <location>
        <begin position="219"/>
        <end position="238"/>
    </location>
</feature>
<evidence type="ECO:0000256" key="9">
    <source>
        <dbReference type="ARBA" id="ARBA00043044"/>
    </source>
</evidence>
<evidence type="ECO:0000313" key="14">
    <source>
        <dbReference type="EMBL" id="EDV99834.1"/>
    </source>
</evidence>
<comment type="subcellular location">
    <subcellularLocation>
        <location evidence="1">Membrane</location>
        <topology evidence="1">Multi-pass membrane protein</topology>
    </subcellularLocation>
</comment>
<dbReference type="EMBL" id="CH916370">
    <property type="protein sequence ID" value="EDV99834.1"/>
    <property type="molecule type" value="Genomic_DNA"/>
</dbReference>
<gene>
    <name evidence="14" type="primary">Dgri\GH12186</name>
    <name evidence="14" type="ORF">Dgri_GH12186</name>
</gene>
<dbReference type="GO" id="GO:0016020">
    <property type="term" value="C:membrane"/>
    <property type="evidence" value="ECO:0007669"/>
    <property type="project" value="UniProtKB-SubCell"/>
</dbReference>
<dbReference type="CDD" id="cd16701">
    <property type="entry name" value="RING_CH-C4HC3_MARCH5"/>
    <property type="match status" value="1"/>
</dbReference>
<keyword evidence="15" id="KW-1185">Reference proteome</keyword>
<dbReference type="Proteomes" id="UP000001070">
    <property type="component" value="Unassembled WGS sequence"/>
</dbReference>
<dbReference type="InterPro" id="IPR011016">
    <property type="entry name" value="Znf_RING-CH"/>
</dbReference>
<feature type="transmembrane region" description="Helical" evidence="12">
    <location>
        <begin position="145"/>
        <end position="165"/>
    </location>
</feature>
<evidence type="ECO:0000256" key="10">
    <source>
        <dbReference type="ARBA" id="ARBA00043185"/>
    </source>
</evidence>
<evidence type="ECO:0000256" key="7">
    <source>
        <dbReference type="ARBA" id="ARBA00023136"/>
    </source>
</evidence>
<dbReference type="PROSITE" id="PS51292">
    <property type="entry name" value="ZF_RING_CH"/>
    <property type="match status" value="1"/>
</dbReference>
<name>B4JJT2_DROGR</name>
<keyword evidence="5" id="KW-0862">Zinc</keyword>
<keyword evidence="3" id="KW-0479">Metal-binding</keyword>
<evidence type="ECO:0000256" key="3">
    <source>
        <dbReference type="ARBA" id="ARBA00022723"/>
    </source>
</evidence>
<evidence type="ECO:0000256" key="5">
    <source>
        <dbReference type="ARBA" id="ARBA00022833"/>
    </source>
</evidence>
<accession>B4JJT2</accession>
<evidence type="ECO:0000256" key="2">
    <source>
        <dbReference type="ARBA" id="ARBA00022692"/>
    </source>
</evidence>
<evidence type="ECO:0000256" key="8">
    <source>
        <dbReference type="ARBA" id="ARBA00040151"/>
    </source>
</evidence>
<dbReference type="STRING" id="7222.B4JJT2"/>
<keyword evidence="4" id="KW-0863">Zinc-finger</keyword>
<dbReference type="SMART" id="SM00744">
    <property type="entry name" value="RINGv"/>
    <property type="match status" value="1"/>
</dbReference>
<dbReference type="AlphaFoldDB" id="B4JJT2"/>
<sequence>MTGRGIALNTTRELESERTCWICFATESENRRATWVHPCECRGSTKWVHESCLSRWIDEKQNGDTRMKVICMQCRFEYHIIFPKVGRIAMFLELCGNAIRRLSPFVTAFAVLLSVYWAAVTYGGITLIQVLGMERGMELIEQGDAIFILIGLPIIPVVLIISRFFRWEDILLQLWHNRHSVARKLPLINRLLYAHTDVETVSNVEDTPLADAPFDFSSIFCGAFLMPSISTIFGWVLYRNVASALRRTLLGGFTFIAVKGILKIYLRQKVYLKKRRRHIIDYTEENVRIHTTGAQSNQLQANM</sequence>
<dbReference type="InterPro" id="IPR013083">
    <property type="entry name" value="Znf_RING/FYVE/PHD"/>
</dbReference>
<keyword evidence="7 12" id="KW-0472">Membrane</keyword>
<evidence type="ECO:0000259" key="13">
    <source>
        <dbReference type="PROSITE" id="PS51292"/>
    </source>
</evidence>
<organism evidence="15">
    <name type="scientific">Drosophila grimshawi</name>
    <name type="common">Hawaiian fruit fly</name>
    <name type="synonym">Idiomyia grimshawi</name>
    <dbReference type="NCBI Taxonomy" id="7222"/>
    <lineage>
        <taxon>Eukaryota</taxon>
        <taxon>Metazoa</taxon>
        <taxon>Ecdysozoa</taxon>
        <taxon>Arthropoda</taxon>
        <taxon>Hexapoda</taxon>
        <taxon>Insecta</taxon>
        <taxon>Pterygota</taxon>
        <taxon>Neoptera</taxon>
        <taxon>Endopterygota</taxon>
        <taxon>Diptera</taxon>
        <taxon>Brachycera</taxon>
        <taxon>Muscomorpha</taxon>
        <taxon>Ephydroidea</taxon>
        <taxon>Drosophilidae</taxon>
        <taxon>Drosophila</taxon>
        <taxon>Hawaiian Drosophila</taxon>
    </lineage>
</organism>
<dbReference type="KEGG" id="dgr:6565071"/>
<evidence type="ECO:0000256" key="1">
    <source>
        <dbReference type="ARBA" id="ARBA00004141"/>
    </source>
</evidence>
<evidence type="ECO:0000256" key="12">
    <source>
        <dbReference type="SAM" id="Phobius"/>
    </source>
</evidence>
<keyword evidence="6 12" id="KW-1133">Transmembrane helix</keyword>
<dbReference type="OrthoDB" id="5817083at2759"/>
<protein>
    <recommendedName>
        <fullName evidence="8">E3 ubiquitin-protein ligase MARCHF5</fullName>
    </recommendedName>
    <alternativeName>
        <fullName evidence="10">Membrane-associated RING finger protein 5</fullName>
    </alternativeName>
    <alternativeName>
        <fullName evidence="9">Membrane-associated RING-CH protein V</fullName>
    </alternativeName>
    <alternativeName>
        <fullName evidence="11">RING-type E3 ubiquitin transferase MARCHF5</fullName>
    </alternativeName>
</protein>
<dbReference type="PANTHER" id="PTHR46283">
    <property type="entry name" value="E3 UBIQUITIN-PROTEIN LIGASE MARCH5"/>
    <property type="match status" value="1"/>
</dbReference>
<feature type="transmembrane region" description="Helical" evidence="12">
    <location>
        <begin position="244"/>
        <end position="266"/>
    </location>
</feature>
<keyword evidence="2 12" id="KW-0812">Transmembrane</keyword>